<accession>A0ABV9U0R0</accession>
<keyword evidence="3" id="KW-1185">Reference proteome</keyword>
<comment type="caution">
    <text evidence="2">The sequence shown here is derived from an EMBL/GenBank/DDBJ whole genome shotgun (WGS) entry which is preliminary data.</text>
</comment>
<sequence>MQPDDLTDAERLLWDAFPTGAWTDLTTAPDRTVRAEVLRGLLLGGRDPEPGGLAAIRLRGATVTGALDLMGASLTVALVCENCVFDGTLRLAEATTRTVRLVGSRLHQLKAPRARIDGVLDLRRTEIERGVRVDRAEISGGLRLHGATVGRSEYDAALDGEGVSVRGDLGCRDFVADGPVVLRGARITGLFDLCRARLRNPGAIALDIDNATVGEGLDGSALETSGEIRLRSAAISGPLLLPRARLANPGGFAMSAARAHVTGAFWCEKGMTVEGEIRLIGARFDAGLHFADATLDGAGRSALNLDRASFGHIDAPRLTLRGGGIRLRGTSVAGEFSLIEASLGPGRDGMCLDMENGEIGGTMRLSRLKAEGEIRISNSRMGSSVLASKMRLTGSPTGVALRFTRNEVASSTRLLKVRSDRQIRLVDTRFRLGVNMKGIEPHCPGGTALDLSRVQAAELELLPGDAAEGRVVLDGARLTVLRDLPERWPEELSMDGLVYESLQPPLTARERLGWVERAPLDQRPQACDQLARMYARLGQQSQAQRILYERERGQRRSKPAIASAWGLVQDITVGYGYRPWLAAAWVAFFLAIGTTVFSLDHPAPLKKDEAPHFNAFVYTLDLMLPLVTLGQKYAFNPKGAAQWFSYLLVAVGWILVSTVAAGVTRTLTRR</sequence>
<feature type="transmembrane region" description="Helical" evidence="1">
    <location>
        <begin position="643"/>
        <end position="664"/>
    </location>
</feature>
<organism evidence="2 3">
    <name type="scientific">Actinomadura gamaensis</name>
    <dbReference type="NCBI Taxonomy" id="1763541"/>
    <lineage>
        <taxon>Bacteria</taxon>
        <taxon>Bacillati</taxon>
        <taxon>Actinomycetota</taxon>
        <taxon>Actinomycetes</taxon>
        <taxon>Streptosporangiales</taxon>
        <taxon>Thermomonosporaceae</taxon>
        <taxon>Actinomadura</taxon>
    </lineage>
</organism>
<evidence type="ECO:0008006" key="4">
    <source>
        <dbReference type="Google" id="ProtNLM"/>
    </source>
</evidence>
<evidence type="ECO:0000313" key="2">
    <source>
        <dbReference type="EMBL" id="MFC4910010.1"/>
    </source>
</evidence>
<name>A0ABV9U0R0_9ACTN</name>
<proteinExistence type="predicted"/>
<protein>
    <recommendedName>
        <fullName evidence="4">Membrane-associated oxidoreductase</fullName>
    </recommendedName>
</protein>
<reference evidence="3" key="1">
    <citation type="journal article" date="2019" name="Int. J. Syst. Evol. Microbiol.">
        <title>The Global Catalogue of Microorganisms (GCM) 10K type strain sequencing project: providing services to taxonomists for standard genome sequencing and annotation.</title>
        <authorList>
            <consortium name="The Broad Institute Genomics Platform"/>
            <consortium name="The Broad Institute Genome Sequencing Center for Infectious Disease"/>
            <person name="Wu L."/>
            <person name="Ma J."/>
        </authorList>
    </citation>
    <scope>NUCLEOTIDE SEQUENCE [LARGE SCALE GENOMIC DNA]</scope>
    <source>
        <strain evidence="3">KLKA75</strain>
    </source>
</reference>
<dbReference type="Proteomes" id="UP001595872">
    <property type="component" value="Unassembled WGS sequence"/>
</dbReference>
<dbReference type="EMBL" id="JBHSIT010000006">
    <property type="protein sequence ID" value="MFC4910010.1"/>
    <property type="molecule type" value="Genomic_DNA"/>
</dbReference>
<evidence type="ECO:0000256" key="1">
    <source>
        <dbReference type="SAM" id="Phobius"/>
    </source>
</evidence>
<feature type="transmembrane region" description="Helical" evidence="1">
    <location>
        <begin position="611"/>
        <end position="631"/>
    </location>
</feature>
<keyword evidence="1" id="KW-0472">Membrane</keyword>
<feature type="transmembrane region" description="Helical" evidence="1">
    <location>
        <begin position="580"/>
        <end position="599"/>
    </location>
</feature>
<gene>
    <name evidence="2" type="ORF">ACFPCY_21995</name>
</gene>
<keyword evidence="1" id="KW-1133">Transmembrane helix</keyword>
<keyword evidence="1" id="KW-0812">Transmembrane</keyword>
<dbReference type="RefSeq" id="WP_378257982.1">
    <property type="nucleotide sequence ID" value="NZ_JBHSIT010000006.1"/>
</dbReference>
<evidence type="ECO:0000313" key="3">
    <source>
        <dbReference type="Proteomes" id="UP001595872"/>
    </source>
</evidence>